<dbReference type="InterPro" id="IPR015500">
    <property type="entry name" value="Peptidase_S8_subtilisin-rel"/>
</dbReference>
<evidence type="ECO:0000256" key="8">
    <source>
        <dbReference type="SAM" id="Phobius"/>
    </source>
</evidence>
<dbReference type="Pfam" id="PF17766">
    <property type="entry name" value="fn3_6"/>
    <property type="match status" value="1"/>
</dbReference>
<dbReference type="GO" id="GO:0004252">
    <property type="term" value="F:serine-type endopeptidase activity"/>
    <property type="evidence" value="ECO:0007669"/>
    <property type="project" value="UniProtKB-UniRule"/>
</dbReference>
<evidence type="ECO:0000259" key="11">
    <source>
        <dbReference type="Pfam" id="PF17766"/>
    </source>
</evidence>
<dbReference type="EMBL" id="JAUHHV010000006">
    <property type="protein sequence ID" value="KAK1421304.1"/>
    <property type="molecule type" value="Genomic_DNA"/>
</dbReference>
<dbReference type="FunFam" id="3.40.50.200:FF:000006">
    <property type="entry name" value="Subtilisin-like protease SBT1.5"/>
    <property type="match status" value="1"/>
</dbReference>
<feature type="active site" description="Charge relay system" evidence="6 7">
    <location>
        <position position="154"/>
    </location>
</feature>
<keyword evidence="5 7" id="KW-0720">Serine protease</keyword>
<dbReference type="Gene3D" id="3.30.70.80">
    <property type="entry name" value="Peptidase S8 propeptide/proteinase inhibitor I9"/>
    <property type="match status" value="1"/>
</dbReference>
<dbReference type="PANTHER" id="PTHR10795">
    <property type="entry name" value="PROPROTEIN CONVERTASE SUBTILISIN/KEXIN"/>
    <property type="match status" value="1"/>
</dbReference>
<dbReference type="AlphaFoldDB" id="A0AAD8KE53"/>
<feature type="domain" description="Peptidase S8/S53" evidence="9">
    <location>
        <begin position="146"/>
        <end position="591"/>
    </location>
</feature>
<dbReference type="InterPro" id="IPR037045">
    <property type="entry name" value="S8pro/Inhibitor_I9_sf"/>
</dbReference>
<evidence type="ECO:0000313" key="13">
    <source>
        <dbReference type="Proteomes" id="UP001229421"/>
    </source>
</evidence>
<dbReference type="InterPro" id="IPR010259">
    <property type="entry name" value="S8pro/Inhibitor_I9"/>
</dbReference>
<keyword evidence="13" id="KW-1185">Reference proteome</keyword>
<feature type="domain" description="Subtilisin-like protease fibronectin type-III" evidence="11">
    <location>
        <begin position="646"/>
        <end position="741"/>
    </location>
</feature>
<evidence type="ECO:0000256" key="4">
    <source>
        <dbReference type="ARBA" id="ARBA00022801"/>
    </source>
</evidence>
<evidence type="ECO:0000259" key="10">
    <source>
        <dbReference type="Pfam" id="PF05922"/>
    </source>
</evidence>
<protein>
    <recommendedName>
        <fullName evidence="14">Cucumisin</fullName>
    </recommendedName>
</protein>
<evidence type="ECO:0008006" key="14">
    <source>
        <dbReference type="Google" id="ProtNLM"/>
    </source>
</evidence>
<evidence type="ECO:0000256" key="1">
    <source>
        <dbReference type="ARBA" id="ARBA00011073"/>
    </source>
</evidence>
<proteinExistence type="inferred from homology"/>
<feature type="active site" description="Charge relay system" evidence="6 7">
    <location>
        <position position="214"/>
    </location>
</feature>
<reference evidence="12" key="1">
    <citation type="journal article" date="2023" name="bioRxiv">
        <title>Improved chromosome-level genome assembly for marigold (Tagetes erecta).</title>
        <authorList>
            <person name="Jiang F."/>
            <person name="Yuan L."/>
            <person name="Wang S."/>
            <person name="Wang H."/>
            <person name="Xu D."/>
            <person name="Wang A."/>
            <person name="Fan W."/>
        </authorList>
    </citation>
    <scope>NUCLEOTIDE SEQUENCE</scope>
    <source>
        <strain evidence="12">WSJ</strain>
        <tissue evidence="12">Leaf</tissue>
    </source>
</reference>
<dbReference type="FunFam" id="2.60.40.2310:FF:000001">
    <property type="entry name" value="Subtilisin-like protease SBT1.5"/>
    <property type="match status" value="1"/>
</dbReference>
<dbReference type="Gene3D" id="3.50.30.30">
    <property type="match status" value="1"/>
</dbReference>
<comment type="caution">
    <text evidence="12">The sequence shown here is derived from an EMBL/GenBank/DDBJ whole genome shotgun (WGS) entry which is preliminary data.</text>
</comment>
<feature type="domain" description="Inhibitor I9" evidence="10">
    <location>
        <begin position="49"/>
        <end position="125"/>
    </location>
</feature>
<keyword evidence="8" id="KW-0472">Membrane</keyword>
<dbReference type="Pfam" id="PF05922">
    <property type="entry name" value="Inhibitor_I9"/>
    <property type="match status" value="1"/>
</dbReference>
<feature type="transmembrane region" description="Helical" evidence="8">
    <location>
        <begin position="12"/>
        <end position="35"/>
    </location>
</feature>
<sequence length="745" mass="79492">MTIDPGPALSRCGFTSMTSITLRLFFLLTVTYSFLVSDTLAADSNDRKTYIVYMGDVPKSEISVASLHTNMLKQVTGSRASKSLLRSYRRSFNGFVAKLTEDEKNQIARMEGVVSVFPNRKKQLHTTRSWDFMGFPQHVKRAPLESDVIVGMLDTGVWPEADSFKDDGFGPPPAKWKGSCDSTNFTCNNKLIGAKYYNTEGRDEELSARDTEGHGTHTASTVAGRAVKSASLLGLAKGTARGGVPSARIAVYKICFPGGCADADILAAFDDAIADGVDIISLSVGGSFALDYFEDSIAIGAFHSMKNGILTSNSAGNSGPSPGSITNVSPWSLSVAASTIDRKFLTRIVLGNKRTYEGPTINAFKGTNHPIVYGALVPNTKKGFTSNESRYCKPDSLDPTLVKHRIVVCEDFYGPANALLSGASGVVIDGDFGYEDVAYSYPLPTTYLSSKDGNAVLSYINSTKKPSASILKSYEQVDKAAPTVVSFSSRGPNKITLDVLKPDLTAPGVDILAAWSMGTTVTGEEGDKRVVPYNIISGTSMSCPHATGAAAYVKSFHPTWSPAAIKSALMTTASPMSPTKNTDAEFAYGSGHIDPLAAVHPGLVYDASEQDFVAFLCGQGYNTTSLKIVTGDASACSAATNASVWNLNYPSFALSARQPGRISRTFKRTVTNVGSKKSVYKARVVAPSGLVVKVHPSRLKFKAVGEKKSFVVTIGAKITSKALSGSLIWTDEVHKVTSPIVAFLF</sequence>
<evidence type="ECO:0000313" key="12">
    <source>
        <dbReference type="EMBL" id="KAK1421304.1"/>
    </source>
</evidence>
<dbReference type="CDD" id="cd04852">
    <property type="entry name" value="Peptidases_S8_3"/>
    <property type="match status" value="1"/>
</dbReference>
<dbReference type="PROSITE" id="PS00138">
    <property type="entry name" value="SUBTILASE_SER"/>
    <property type="match status" value="1"/>
</dbReference>
<dbReference type="Gene3D" id="2.60.40.2310">
    <property type="match status" value="1"/>
</dbReference>
<dbReference type="FunFam" id="3.30.70.80:FF:000002">
    <property type="entry name" value="Subtilisin-like protease SBT5.3"/>
    <property type="match status" value="1"/>
</dbReference>
<dbReference type="Pfam" id="PF00082">
    <property type="entry name" value="Peptidase_S8"/>
    <property type="match status" value="1"/>
</dbReference>
<dbReference type="PROSITE" id="PS51892">
    <property type="entry name" value="SUBTILASE"/>
    <property type="match status" value="1"/>
</dbReference>
<evidence type="ECO:0000256" key="3">
    <source>
        <dbReference type="ARBA" id="ARBA00022729"/>
    </source>
</evidence>
<dbReference type="InterPro" id="IPR045051">
    <property type="entry name" value="SBT"/>
</dbReference>
<comment type="similarity">
    <text evidence="1 7">Belongs to the peptidase S8 family.</text>
</comment>
<feature type="active site" description="Charge relay system" evidence="6 7">
    <location>
        <position position="540"/>
    </location>
</feature>
<dbReference type="InterPro" id="IPR000209">
    <property type="entry name" value="Peptidase_S8/S53_dom"/>
</dbReference>
<keyword evidence="3" id="KW-0732">Signal</keyword>
<evidence type="ECO:0000256" key="6">
    <source>
        <dbReference type="PIRSR" id="PIRSR615500-1"/>
    </source>
</evidence>
<evidence type="ECO:0000259" key="9">
    <source>
        <dbReference type="Pfam" id="PF00082"/>
    </source>
</evidence>
<organism evidence="12 13">
    <name type="scientific">Tagetes erecta</name>
    <name type="common">African marigold</name>
    <dbReference type="NCBI Taxonomy" id="13708"/>
    <lineage>
        <taxon>Eukaryota</taxon>
        <taxon>Viridiplantae</taxon>
        <taxon>Streptophyta</taxon>
        <taxon>Embryophyta</taxon>
        <taxon>Tracheophyta</taxon>
        <taxon>Spermatophyta</taxon>
        <taxon>Magnoliopsida</taxon>
        <taxon>eudicotyledons</taxon>
        <taxon>Gunneridae</taxon>
        <taxon>Pentapetalae</taxon>
        <taxon>asterids</taxon>
        <taxon>campanulids</taxon>
        <taxon>Asterales</taxon>
        <taxon>Asteraceae</taxon>
        <taxon>Asteroideae</taxon>
        <taxon>Heliantheae alliance</taxon>
        <taxon>Tageteae</taxon>
        <taxon>Tagetes</taxon>
    </lineage>
</organism>
<dbReference type="InterPro" id="IPR036852">
    <property type="entry name" value="Peptidase_S8/S53_dom_sf"/>
</dbReference>
<dbReference type="Gene3D" id="3.40.50.200">
    <property type="entry name" value="Peptidase S8/S53 domain"/>
    <property type="match status" value="1"/>
</dbReference>
<dbReference type="Proteomes" id="UP001229421">
    <property type="component" value="Unassembled WGS sequence"/>
</dbReference>
<keyword evidence="8" id="KW-1133">Transmembrane helix</keyword>
<dbReference type="InterPro" id="IPR041469">
    <property type="entry name" value="Subtilisin-like_FN3"/>
</dbReference>
<dbReference type="PRINTS" id="PR00723">
    <property type="entry name" value="SUBTILISIN"/>
</dbReference>
<dbReference type="GO" id="GO:0006508">
    <property type="term" value="P:proteolysis"/>
    <property type="evidence" value="ECO:0007669"/>
    <property type="project" value="UniProtKB-KW"/>
</dbReference>
<accession>A0AAD8KE53</accession>
<dbReference type="CDD" id="cd02120">
    <property type="entry name" value="PA_subtilisin_like"/>
    <property type="match status" value="1"/>
</dbReference>
<gene>
    <name evidence="12" type="ORF">QVD17_23527</name>
</gene>
<dbReference type="SUPFAM" id="SSF52743">
    <property type="entry name" value="Subtilisin-like"/>
    <property type="match status" value="1"/>
</dbReference>
<evidence type="ECO:0000256" key="2">
    <source>
        <dbReference type="ARBA" id="ARBA00022670"/>
    </source>
</evidence>
<evidence type="ECO:0000256" key="7">
    <source>
        <dbReference type="PROSITE-ProRule" id="PRU01240"/>
    </source>
</evidence>
<dbReference type="InterPro" id="IPR034197">
    <property type="entry name" value="Peptidases_S8_3"/>
</dbReference>
<keyword evidence="8" id="KW-0812">Transmembrane</keyword>
<keyword evidence="4 7" id="KW-0378">Hydrolase</keyword>
<keyword evidence="2 7" id="KW-0645">Protease</keyword>
<evidence type="ECO:0000256" key="5">
    <source>
        <dbReference type="ARBA" id="ARBA00022825"/>
    </source>
</evidence>
<dbReference type="InterPro" id="IPR023828">
    <property type="entry name" value="Peptidase_S8_Ser-AS"/>
</dbReference>
<name>A0AAD8KE53_TARER</name>